<dbReference type="InterPro" id="IPR009288">
    <property type="entry name" value="AIG2-like_dom"/>
</dbReference>
<organism evidence="2 3">
    <name type="scientific">Thermocoleostomius sinensis A174</name>
    <dbReference type="NCBI Taxonomy" id="2016057"/>
    <lineage>
        <taxon>Bacteria</taxon>
        <taxon>Bacillati</taxon>
        <taxon>Cyanobacteriota</taxon>
        <taxon>Cyanophyceae</taxon>
        <taxon>Oculatellales</taxon>
        <taxon>Oculatellaceae</taxon>
        <taxon>Thermocoleostomius</taxon>
    </lineage>
</organism>
<accession>A0A9E8ZKL6</accession>
<proteinExistence type="predicted"/>
<evidence type="ECO:0000313" key="2">
    <source>
        <dbReference type="EMBL" id="WAL60221.1"/>
    </source>
</evidence>
<name>A0A9E8ZKL6_9CYAN</name>
<dbReference type="SUPFAM" id="SSF110857">
    <property type="entry name" value="Gamma-glutamyl cyclotransferase-like"/>
    <property type="match status" value="1"/>
</dbReference>
<dbReference type="CDD" id="cd06661">
    <property type="entry name" value="GGCT_like"/>
    <property type="match status" value="1"/>
</dbReference>
<dbReference type="InterPro" id="IPR036568">
    <property type="entry name" value="GGCT-like_sf"/>
</dbReference>
<sequence>MDLGSTVAPARLKVFVYGTLKPGQCNYDRYCGHAVVNQQVAIVYGQLFDLPFGYPALTPGPGVVHGVVLEFADNNVLTQLDELEDYDPQRPIGQNEYVRVLVKTFSLQHQPLGEAWAYQMPLEQAKRFGGVRLPHGYWQGR</sequence>
<feature type="domain" description="Gamma-glutamylcyclotransferase AIG2-like" evidence="1">
    <location>
        <begin position="14"/>
        <end position="139"/>
    </location>
</feature>
<dbReference type="Gene3D" id="3.10.490.10">
    <property type="entry name" value="Gamma-glutamyl cyclotransferase-like"/>
    <property type="match status" value="1"/>
</dbReference>
<dbReference type="RefSeq" id="WP_268610085.1">
    <property type="nucleotide sequence ID" value="NZ_CP113797.1"/>
</dbReference>
<dbReference type="AlphaFoldDB" id="A0A9E8ZKL6"/>
<evidence type="ECO:0000313" key="3">
    <source>
        <dbReference type="Proteomes" id="UP001163152"/>
    </source>
</evidence>
<dbReference type="InterPro" id="IPR013024">
    <property type="entry name" value="GGCT-like"/>
</dbReference>
<dbReference type="Pfam" id="PF06094">
    <property type="entry name" value="GGACT"/>
    <property type="match status" value="1"/>
</dbReference>
<dbReference type="EMBL" id="CP113797">
    <property type="protein sequence ID" value="WAL60221.1"/>
    <property type="molecule type" value="Genomic_DNA"/>
</dbReference>
<reference evidence="2" key="1">
    <citation type="submission" date="2022-12" db="EMBL/GenBank/DDBJ databases">
        <title>Polyphasic identification of a Novel Hot-Spring Cyanobacterium Ocullathermofonsia sinensis gen nov. sp. nov. and Genomic Insights on its Adaptations to the Thermal Habitat.</title>
        <authorList>
            <person name="Daroch M."/>
            <person name="Tang J."/>
            <person name="Jiang Y."/>
        </authorList>
    </citation>
    <scope>NUCLEOTIDE SEQUENCE</scope>
    <source>
        <strain evidence="2">PKUAC-SCTA174</strain>
    </source>
</reference>
<gene>
    <name evidence="2" type="ORF">OXH18_24145</name>
</gene>
<dbReference type="Proteomes" id="UP001163152">
    <property type="component" value="Chromosome"/>
</dbReference>
<evidence type="ECO:0000259" key="1">
    <source>
        <dbReference type="Pfam" id="PF06094"/>
    </source>
</evidence>
<protein>
    <submittedName>
        <fullName evidence="2">Gamma-glutamylcyclotransferase</fullName>
    </submittedName>
</protein>
<keyword evidence="3" id="KW-1185">Reference proteome</keyword>
<dbReference type="KEGG" id="tsin:OXH18_24145"/>